<dbReference type="InterPro" id="IPR002110">
    <property type="entry name" value="Ankyrin_rpt"/>
</dbReference>
<dbReference type="EMBL" id="ML986619">
    <property type="protein sequence ID" value="KAF2264072.1"/>
    <property type="molecule type" value="Genomic_DNA"/>
</dbReference>
<reference evidence="6" key="1">
    <citation type="journal article" date="2020" name="Stud. Mycol.">
        <title>101 Dothideomycetes genomes: A test case for predicting lifestyles and emergence of pathogens.</title>
        <authorList>
            <person name="Haridas S."/>
            <person name="Albert R."/>
            <person name="Binder M."/>
            <person name="Bloem J."/>
            <person name="LaButti K."/>
            <person name="Salamov A."/>
            <person name="Andreopoulos B."/>
            <person name="Baker S."/>
            <person name="Barry K."/>
            <person name="Bills G."/>
            <person name="Bluhm B."/>
            <person name="Cannon C."/>
            <person name="Castanera R."/>
            <person name="Culley D."/>
            <person name="Daum C."/>
            <person name="Ezra D."/>
            <person name="Gonzalez J."/>
            <person name="Henrissat B."/>
            <person name="Kuo A."/>
            <person name="Liang C."/>
            <person name="Lipzen A."/>
            <person name="Lutzoni F."/>
            <person name="Magnuson J."/>
            <person name="Mondo S."/>
            <person name="Nolan M."/>
            <person name="Ohm R."/>
            <person name="Pangilinan J."/>
            <person name="Park H.-J."/>
            <person name="Ramirez L."/>
            <person name="Alfaro M."/>
            <person name="Sun H."/>
            <person name="Tritt A."/>
            <person name="Yoshinaga Y."/>
            <person name="Zwiers L.-H."/>
            <person name="Turgeon B."/>
            <person name="Goodwin S."/>
            <person name="Spatafora J."/>
            <person name="Crous P."/>
            <person name="Grigoriev I."/>
        </authorList>
    </citation>
    <scope>NUCLEOTIDE SEQUENCE [LARGE SCALE GENOMIC DNA]</scope>
    <source>
        <strain evidence="6">CBS 304.66</strain>
    </source>
</reference>
<dbReference type="InterPro" id="IPR025676">
    <property type="entry name" value="Clr5_dom"/>
</dbReference>
<dbReference type="InterPro" id="IPR036770">
    <property type="entry name" value="Ankyrin_rpt-contain_sf"/>
</dbReference>
<protein>
    <submittedName>
        <fullName evidence="5">Ankyrin</fullName>
    </submittedName>
</protein>
<evidence type="ECO:0000259" key="4">
    <source>
        <dbReference type="Pfam" id="PF14420"/>
    </source>
</evidence>
<dbReference type="OrthoDB" id="539213at2759"/>
<evidence type="ECO:0000256" key="1">
    <source>
        <dbReference type="ARBA" id="ARBA00022737"/>
    </source>
</evidence>
<dbReference type="PANTHER" id="PTHR24198:SF165">
    <property type="entry name" value="ANKYRIN REPEAT-CONTAINING PROTEIN-RELATED"/>
    <property type="match status" value="1"/>
</dbReference>
<dbReference type="Pfam" id="PF12796">
    <property type="entry name" value="Ank_2"/>
    <property type="match status" value="3"/>
</dbReference>
<proteinExistence type="predicted"/>
<organism evidence="5 6">
    <name type="scientific">Lojkania enalia</name>
    <dbReference type="NCBI Taxonomy" id="147567"/>
    <lineage>
        <taxon>Eukaryota</taxon>
        <taxon>Fungi</taxon>
        <taxon>Dikarya</taxon>
        <taxon>Ascomycota</taxon>
        <taxon>Pezizomycotina</taxon>
        <taxon>Dothideomycetes</taxon>
        <taxon>Pleosporomycetidae</taxon>
        <taxon>Pleosporales</taxon>
        <taxon>Pleosporales incertae sedis</taxon>
        <taxon>Lojkania</taxon>
    </lineage>
</organism>
<evidence type="ECO:0000313" key="5">
    <source>
        <dbReference type="EMBL" id="KAF2264072.1"/>
    </source>
</evidence>
<dbReference type="Proteomes" id="UP000800093">
    <property type="component" value="Unassembled WGS sequence"/>
</dbReference>
<dbReference type="Gene3D" id="1.25.40.20">
    <property type="entry name" value="Ankyrin repeat-containing domain"/>
    <property type="match status" value="2"/>
</dbReference>
<dbReference type="AlphaFoldDB" id="A0A9P4N344"/>
<accession>A0A9P4N344</accession>
<dbReference type="SUPFAM" id="SSF48403">
    <property type="entry name" value="Ankyrin repeat"/>
    <property type="match status" value="3"/>
</dbReference>
<feature type="domain" description="Clr5" evidence="4">
    <location>
        <begin position="8"/>
        <end position="60"/>
    </location>
</feature>
<keyword evidence="1" id="KW-0677">Repeat</keyword>
<sequence>MGKRRAYDDEWELHKDVIYDLYVNEGRTLKEVIELMSQRHGYKRTKSQYELVLKKWDIKKKNRKEDWVFITSRIKEREAQGRESAVEIRNKLVPTSKVKNKISRYEYHSTTFEYFASRLNNAERDKTPPHIRVYTPHCPSSPIVGAEHHQGFSPPLNSIVPISRDLFFDWTELTPWYQFMCFIRTLDITSSLPLLILPWSSEDFSSLEFTQPARQRETLILRGSLKMAIQDWIDDIMTAPLLNFGVEVPAIYSNLRPYLPPTRGGSSDINVQKVWDLSQRTTQLEFLKLAVYFISNNFDIDRSTSVMASLAQDKRNLSLLQCLLDRKLPMVEAFAEKLLIPAAQCGNLPLVAMLIEHEVDINTEYYPFRQSALSCAIQSSDEGLVTYLLNHGAKANRRVFQEYVYVYNSLLDLAVECSNYNIVKDILTPRPQFDSRCPEISIYTLRSATLRGDFDIFQYLVDQNPALLDTMKSKPWILYEAAAIQEDLSIFQYLLNNNVDVTKMDDNGKGSALAAACFTTNMPLIRHLIELGVDVNSVALGDSCRQNSFDDADTLERNFPRGIRDKSALQIAVENDQLSLVHFLLSKRADANQCCGAYPLQIAVCKGNDSLVGLLLDAGAKVHPRTKISGNYEIWEKGLFDPRLSFRTDYPAIQIALEKGYLKIFHALRARKATIPRRSSNVDVRNEEWNPLESAMVGGCRELVLEVIKDTGSSEWGTPECLAMCVQKFSYGYALELIDIGLFTRELYDLVILCQAVYEGDEQLVETLLSKSQLENRGILLGYGAVGLTLAVKLRKEGMISRFLKAGIKPHELVPVTIQGILEHPPGRVKCALQEAFALLDIKETELSDSLEMAMRLLNSYGSKLQEIDYVLQNRGILLAFREALATGRLDAVKMILSTGINVKEIDRRVGVDRIDNRKLSSLQYLYYSRSRLENETSHVAKVLLEHGADPDPSKTGFFELDTPLQLAAMYDSAPLIKLLLGYEANVNAKANLCRSATALQFAAINGNFEILNMLLEAGADINAPPGGYKGRSAIEGASEWGRIDMVQYLLEAGSDVKGRTNQNYRRSIYRAWENGHRTLVRMIQNWKTERYGARDCEEIHIILESMTRDELDFADAGAKKIYEECKREERGLVEVDQLIEG</sequence>
<gene>
    <name evidence="5" type="ORF">CC78DRAFT_544441</name>
</gene>
<feature type="repeat" description="ANK" evidence="3">
    <location>
        <begin position="960"/>
        <end position="992"/>
    </location>
</feature>
<dbReference type="SMART" id="SM00248">
    <property type="entry name" value="ANK"/>
    <property type="match status" value="15"/>
</dbReference>
<dbReference type="PROSITE" id="PS50297">
    <property type="entry name" value="ANK_REP_REGION"/>
    <property type="match status" value="4"/>
</dbReference>
<feature type="repeat" description="ANK" evidence="3">
    <location>
        <begin position="1030"/>
        <end position="1062"/>
    </location>
</feature>
<name>A0A9P4N344_9PLEO</name>
<dbReference type="PROSITE" id="PS50088">
    <property type="entry name" value="ANK_REPEAT"/>
    <property type="match status" value="4"/>
</dbReference>
<feature type="repeat" description="ANK" evidence="3">
    <location>
        <begin position="995"/>
        <end position="1027"/>
    </location>
</feature>
<evidence type="ECO:0000256" key="3">
    <source>
        <dbReference type="PROSITE-ProRule" id="PRU00023"/>
    </source>
</evidence>
<feature type="repeat" description="ANK" evidence="3">
    <location>
        <begin position="595"/>
        <end position="627"/>
    </location>
</feature>
<keyword evidence="6" id="KW-1185">Reference proteome</keyword>
<evidence type="ECO:0000256" key="2">
    <source>
        <dbReference type="ARBA" id="ARBA00023043"/>
    </source>
</evidence>
<evidence type="ECO:0000313" key="6">
    <source>
        <dbReference type="Proteomes" id="UP000800093"/>
    </source>
</evidence>
<comment type="caution">
    <text evidence="5">The sequence shown here is derived from an EMBL/GenBank/DDBJ whole genome shotgun (WGS) entry which is preliminary data.</text>
</comment>
<keyword evidence="2 3" id="KW-0040">ANK repeat</keyword>
<dbReference type="PANTHER" id="PTHR24198">
    <property type="entry name" value="ANKYRIN REPEAT AND PROTEIN KINASE DOMAIN-CONTAINING PROTEIN"/>
    <property type="match status" value="1"/>
</dbReference>
<dbReference type="Pfam" id="PF14420">
    <property type="entry name" value="Clr5"/>
    <property type="match status" value="1"/>
</dbReference>